<dbReference type="InterPro" id="IPR050665">
    <property type="entry name" value="Cytochrome_P450_Monooxygen"/>
</dbReference>
<dbReference type="Gene3D" id="1.10.630.10">
    <property type="entry name" value="Cytochrome P450"/>
    <property type="match status" value="1"/>
</dbReference>
<dbReference type="PANTHER" id="PTHR24282:SF255">
    <property type="entry name" value="CYTOCHROME P450 72A11-RELATED"/>
    <property type="match status" value="1"/>
</dbReference>
<evidence type="ECO:0000256" key="5">
    <source>
        <dbReference type="ARBA" id="ARBA00022723"/>
    </source>
</evidence>
<evidence type="ECO:0008006" key="16">
    <source>
        <dbReference type="Google" id="ProtNLM"/>
    </source>
</evidence>
<proteinExistence type="inferred from homology"/>
<dbReference type="AlphaFoldDB" id="A0ABD1M649"/>
<dbReference type="FunFam" id="1.10.630.10:FF:000029">
    <property type="entry name" value="Cytochrome P450 734A1"/>
    <property type="match status" value="1"/>
</dbReference>
<evidence type="ECO:0000313" key="14">
    <source>
        <dbReference type="EMBL" id="KAL2331243.1"/>
    </source>
</evidence>
<comment type="caution">
    <text evidence="14">The sequence shown here is derived from an EMBL/GenBank/DDBJ whole genome shotgun (WGS) entry which is preliminary data.</text>
</comment>
<evidence type="ECO:0000256" key="3">
    <source>
        <dbReference type="ARBA" id="ARBA00022617"/>
    </source>
</evidence>
<gene>
    <name evidence="14" type="ORF">Fmac_018824</name>
</gene>
<keyword evidence="10 13" id="KW-0472">Membrane</keyword>
<sequence>MEAALATILILILVLVCTWKVLNWLWLRPKRLERLLRGQVQGNPYKLLVGDMKESAKMLTEASSKTMTFSHDIVPRVLPFDQHSVKKHGKNCFIWVGPSPRVTITDPDLIKDVLNKINDFNKPELNPLARLLLPGLLRYEGQKWSKHRRIINPAFKFEKLKNMSPLFVECCEDMISKWEEMLSKDGSCEMDVWPFLQNLASDVISRTSFGSSFEEGRRIFQLLKEQAELISKIATKVYIPGWRFVPTPIHRRVKEIDRDIKASLQDIINKREKAPKEGEATKNDLLDMLLESNHREIQEHGNNKNVGMNHEDVIEECKLFYFAGQETTAALLVWTIILLSRYPDWQVRAREEVLQVFGNRKIDFDGLSHLRIVTLVLYEVLRLYPPIIGFSRKIHKDVKLGNLSLPAGVQLLLPTILVQHDCELWGDDAEEFKPERFSEGVLKATNGKTSFFPFGGGPRICIGQNFSLLEAKIALSLILQRFSFQLSPTYTHAPFTVVTLQPRYGAHVILSKVEM</sequence>
<keyword evidence="15" id="KW-1185">Reference proteome</keyword>
<keyword evidence="4 13" id="KW-0812">Transmembrane</keyword>
<dbReference type="PANTHER" id="PTHR24282">
    <property type="entry name" value="CYTOCHROME P450 FAMILY MEMBER"/>
    <property type="match status" value="1"/>
</dbReference>
<comment type="similarity">
    <text evidence="2 12">Belongs to the cytochrome P450 family.</text>
</comment>
<keyword evidence="8 11" id="KW-0408">Iron</keyword>
<evidence type="ECO:0000256" key="13">
    <source>
        <dbReference type="SAM" id="Phobius"/>
    </source>
</evidence>
<accession>A0ABD1M649</accession>
<dbReference type="InterPro" id="IPR002401">
    <property type="entry name" value="Cyt_P450_E_grp-I"/>
</dbReference>
<dbReference type="GO" id="GO:0004497">
    <property type="term" value="F:monooxygenase activity"/>
    <property type="evidence" value="ECO:0007669"/>
    <property type="project" value="UniProtKB-KW"/>
</dbReference>
<name>A0ABD1M649_9FABA</name>
<evidence type="ECO:0000313" key="15">
    <source>
        <dbReference type="Proteomes" id="UP001603857"/>
    </source>
</evidence>
<feature type="transmembrane region" description="Helical" evidence="13">
    <location>
        <begin position="6"/>
        <end position="27"/>
    </location>
</feature>
<keyword evidence="5 11" id="KW-0479">Metal-binding</keyword>
<keyword evidence="7 12" id="KW-0560">Oxidoreductase</keyword>
<dbReference type="InterPro" id="IPR001128">
    <property type="entry name" value="Cyt_P450"/>
</dbReference>
<dbReference type="PROSITE" id="PS00086">
    <property type="entry name" value="CYTOCHROME_P450"/>
    <property type="match status" value="1"/>
</dbReference>
<dbReference type="PRINTS" id="PR00385">
    <property type="entry name" value="P450"/>
</dbReference>
<dbReference type="GO" id="GO:0016705">
    <property type="term" value="F:oxidoreductase activity, acting on paired donors, with incorporation or reduction of molecular oxygen"/>
    <property type="evidence" value="ECO:0007669"/>
    <property type="project" value="UniProtKB-ARBA"/>
</dbReference>
<evidence type="ECO:0000256" key="7">
    <source>
        <dbReference type="ARBA" id="ARBA00023002"/>
    </source>
</evidence>
<dbReference type="Proteomes" id="UP001603857">
    <property type="component" value="Unassembled WGS sequence"/>
</dbReference>
<comment type="subcellular location">
    <subcellularLocation>
        <location evidence="1">Membrane</location>
        <topology evidence="1">Single-pass membrane protein</topology>
    </subcellularLocation>
</comment>
<dbReference type="CDD" id="cd20642">
    <property type="entry name" value="CYP72"/>
    <property type="match status" value="1"/>
</dbReference>
<reference evidence="14 15" key="1">
    <citation type="submission" date="2024-08" db="EMBL/GenBank/DDBJ databases">
        <title>Insights into the chromosomal genome structure of Flemingia macrophylla.</title>
        <authorList>
            <person name="Ding Y."/>
            <person name="Zhao Y."/>
            <person name="Bi W."/>
            <person name="Wu M."/>
            <person name="Zhao G."/>
            <person name="Gong Y."/>
            <person name="Li W."/>
            <person name="Zhang P."/>
        </authorList>
    </citation>
    <scope>NUCLEOTIDE SEQUENCE [LARGE SCALE GENOMIC DNA]</scope>
    <source>
        <strain evidence="14">DYQJB</strain>
        <tissue evidence="14">Leaf</tissue>
    </source>
</reference>
<keyword evidence="9 12" id="KW-0503">Monooxygenase</keyword>
<dbReference type="Pfam" id="PF00067">
    <property type="entry name" value="p450"/>
    <property type="match status" value="1"/>
</dbReference>
<evidence type="ECO:0000256" key="11">
    <source>
        <dbReference type="PIRSR" id="PIRSR602401-1"/>
    </source>
</evidence>
<comment type="cofactor">
    <cofactor evidence="11">
        <name>heme</name>
        <dbReference type="ChEBI" id="CHEBI:30413"/>
    </cofactor>
</comment>
<dbReference type="InterPro" id="IPR036396">
    <property type="entry name" value="Cyt_P450_sf"/>
</dbReference>
<evidence type="ECO:0000256" key="2">
    <source>
        <dbReference type="ARBA" id="ARBA00010617"/>
    </source>
</evidence>
<dbReference type="GO" id="GO:0046872">
    <property type="term" value="F:metal ion binding"/>
    <property type="evidence" value="ECO:0007669"/>
    <property type="project" value="UniProtKB-KW"/>
</dbReference>
<dbReference type="GO" id="GO:0016020">
    <property type="term" value="C:membrane"/>
    <property type="evidence" value="ECO:0007669"/>
    <property type="project" value="UniProtKB-SubCell"/>
</dbReference>
<keyword evidence="3 11" id="KW-0349">Heme</keyword>
<evidence type="ECO:0000256" key="10">
    <source>
        <dbReference type="ARBA" id="ARBA00023136"/>
    </source>
</evidence>
<evidence type="ECO:0000256" key="1">
    <source>
        <dbReference type="ARBA" id="ARBA00004167"/>
    </source>
</evidence>
<dbReference type="EMBL" id="JBGMDY010000006">
    <property type="protein sequence ID" value="KAL2331243.1"/>
    <property type="molecule type" value="Genomic_DNA"/>
</dbReference>
<evidence type="ECO:0000256" key="9">
    <source>
        <dbReference type="ARBA" id="ARBA00023033"/>
    </source>
</evidence>
<dbReference type="PRINTS" id="PR00463">
    <property type="entry name" value="EP450I"/>
</dbReference>
<feature type="binding site" description="axial binding residue" evidence="11">
    <location>
        <position position="461"/>
    </location>
    <ligand>
        <name>heme</name>
        <dbReference type="ChEBI" id="CHEBI:30413"/>
    </ligand>
    <ligandPart>
        <name>Fe</name>
        <dbReference type="ChEBI" id="CHEBI:18248"/>
    </ligandPart>
</feature>
<dbReference type="SUPFAM" id="SSF48264">
    <property type="entry name" value="Cytochrome P450"/>
    <property type="match status" value="1"/>
</dbReference>
<evidence type="ECO:0000256" key="6">
    <source>
        <dbReference type="ARBA" id="ARBA00022989"/>
    </source>
</evidence>
<evidence type="ECO:0000256" key="12">
    <source>
        <dbReference type="RuleBase" id="RU000461"/>
    </source>
</evidence>
<evidence type="ECO:0000256" key="8">
    <source>
        <dbReference type="ARBA" id="ARBA00023004"/>
    </source>
</evidence>
<dbReference type="InterPro" id="IPR017972">
    <property type="entry name" value="Cyt_P450_CS"/>
</dbReference>
<organism evidence="14 15">
    <name type="scientific">Flemingia macrophylla</name>
    <dbReference type="NCBI Taxonomy" id="520843"/>
    <lineage>
        <taxon>Eukaryota</taxon>
        <taxon>Viridiplantae</taxon>
        <taxon>Streptophyta</taxon>
        <taxon>Embryophyta</taxon>
        <taxon>Tracheophyta</taxon>
        <taxon>Spermatophyta</taxon>
        <taxon>Magnoliopsida</taxon>
        <taxon>eudicotyledons</taxon>
        <taxon>Gunneridae</taxon>
        <taxon>Pentapetalae</taxon>
        <taxon>rosids</taxon>
        <taxon>fabids</taxon>
        <taxon>Fabales</taxon>
        <taxon>Fabaceae</taxon>
        <taxon>Papilionoideae</taxon>
        <taxon>50 kb inversion clade</taxon>
        <taxon>NPAAA clade</taxon>
        <taxon>indigoferoid/millettioid clade</taxon>
        <taxon>Phaseoleae</taxon>
        <taxon>Flemingia</taxon>
    </lineage>
</organism>
<keyword evidence="6 13" id="KW-1133">Transmembrane helix</keyword>
<protein>
    <recommendedName>
        <fullName evidence="16">Cytochrome P450</fullName>
    </recommendedName>
</protein>
<evidence type="ECO:0000256" key="4">
    <source>
        <dbReference type="ARBA" id="ARBA00022692"/>
    </source>
</evidence>